<name>A0A1I6QS80_9PSEU</name>
<dbReference type="AlphaFoldDB" id="A0A1I6QS80"/>
<gene>
    <name evidence="2" type="ORF">SAMN05660874_01798</name>
</gene>
<reference evidence="3" key="1">
    <citation type="submission" date="2016-10" db="EMBL/GenBank/DDBJ databases">
        <authorList>
            <person name="Varghese N."/>
            <person name="Submissions S."/>
        </authorList>
    </citation>
    <scope>NUCLEOTIDE SEQUENCE [LARGE SCALE GENOMIC DNA]</scope>
    <source>
        <strain evidence="3">DSM 44771</strain>
    </source>
</reference>
<evidence type="ECO:0000313" key="2">
    <source>
        <dbReference type="EMBL" id="SFS55377.1"/>
    </source>
</evidence>
<proteinExistence type="predicted"/>
<keyword evidence="3" id="KW-1185">Reference proteome</keyword>
<evidence type="ECO:0000313" key="3">
    <source>
        <dbReference type="Proteomes" id="UP000198852"/>
    </source>
</evidence>
<dbReference type="RefSeq" id="WP_093415256.1">
    <property type="nucleotide sequence ID" value="NZ_FOZX01000002.1"/>
</dbReference>
<evidence type="ECO:0000256" key="1">
    <source>
        <dbReference type="SAM" id="MobiDB-lite"/>
    </source>
</evidence>
<sequence>MSFLDKAKELAGQAKGKAEELAEKAGPNAAKGLDAAKSSLDKATGGKYHDQIESVSGKVEGVLKRDSDSGGSGSGNPGNGDSAAKDDPGTGSNGSQNKGPDDPAGGSKPS</sequence>
<dbReference type="OrthoDB" id="3577132at2"/>
<dbReference type="Pfam" id="PF14013">
    <property type="entry name" value="MT0933_antitox"/>
    <property type="match status" value="1"/>
</dbReference>
<feature type="region of interest" description="Disordered" evidence="1">
    <location>
        <begin position="1"/>
        <end position="110"/>
    </location>
</feature>
<organism evidence="2 3">
    <name type="scientific">Saccharopolyspora flava</name>
    <dbReference type="NCBI Taxonomy" id="95161"/>
    <lineage>
        <taxon>Bacteria</taxon>
        <taxon>Bacillati</taxon>
        <taxon>Actinomycetota</taxon>
        <taxon>Actinomycetes</taxon>
        <taxon>Pseudonocardiales</taxon>
        <taxon>Pseudonocardiaceae</taxon>
        <taxon>Saccharopolyspora</taxon>
    </lineage>
</organism>
<dbReference type="InterPro" id="IPR028037">
    <property type="entry name" value="Antitoxin_Rv0909/MT0933"/>
</dbReference>
<protein>
    <submittedName>
        <fullName evidence="2">MT0933-like antitoxin protein</fullName>
    </submittedName>
</protein>
<accession>A0A1I6QS80</accession>
<dbReference type="EMBL" id="FOZX01000002">
    <property type="protein sequence ID" value="SFS55377.1"/>
    <property type="molecule type" value="Genomic_DNA"/>
</dbReference>
<dbReference type="Proteomes" id="UP000198852">
    <property type="component" value="Unassembled WGS sequence"/>
</dbReference>